<dbReference type="InterPro" id="IPR049827">
    <property type="entry name" value="NanQ"/>
</dbReference>
<dbReference type="Gene3D" id="2.60.120.370">
    <property type="entry name" value="YhcH/YjgK/YiaL"/>
    <property type="match status" value="1"/>
</dbReference>
<protein>
    <submittedName>
        <fullName evidence="1">N-acetylneuraminate anomerase</fullName>
    </submittedName>
</protein>
<reference evidence="1 2" key="1">
    <citation type="submission" date="2024-09" db="EMBL/GenBank/DDBJ databases">
        <authorList>
            <person name="Sun Q."/>
            <person name="Mori K."/>
        </authorList>
    </citation>
    <scope>NUCLEOTIDE SEQUENCE [LARGE SCALE GENOMIC DNA]</scope>
    <source>
        <strain evidence="1 2">CCM 7539</strain>
    </source>
</reference>
<accession>A0ABV6GYI8</accession>
<keyword evidence="2" id="KW-1185">Reference proteome</keyword>
<comment type="caution">
    <text evidence="1">The sequence shown here is derived from an EMBL/GenBank/DDBJ whole genome shotgun (WGS) entry which is preliminary data.</text>
</comment>
<dbReference type="PANTHER" id="PTHR34986:SF5">
    <property type="entry name" value="N-ACETYLNEURAMINATE ANOMERASE NANQ"/>
    <property type="match status" value="1"/>
</dbReference>
<dbReference type="Proteomes" id="UP001589767">
    <property type="component" value="Unassembled WGS sequence"/>
</dbReference>
<dbReference type="NCBIfam" id="TIGR00022">
    <property type="entry name" value="YhcH/YjgK/YiaL family protein"/>
    <property type="match status" value="1"/>
</dbReference>
<name>A0ABV6GYI8_9PAST</name>
<evidence type="ECO:0000313" key="1">
    <source>
        <dbReference type="EMBL" id="MFC0308436.1"/>
    </source>
</evidence>
<dbReference type="InterPro" id="IPR037012">
    <property type="entry name" value="NanQ/TabA/YiaL_sf"/>
</dbReference>
<dbReference type="EMBL" id="JBHLWB010000001">
    <property type="protein sequence ID" value="MFC0308436.1"/>
    <property type="molecule type" value="Genomic_DNA"/>
</dbReference>
<dbReference type="NCBIfam" id="NF040884">
    <property type="entry name" value="acetylneur_anom"/>
    <property type="match status" value="1"/>
</dbReference>
<dbReference type="InterPro" id="IPR004375">
    <property type="entry name" value="NanQ/TabA/YiaL"/>
</dbReference>
<dbReference type="Pfam" id="PF04074">
    <property type="entry name" value="DUF386"/>
    <property type="match status" value="1"/>
</dbReference>
<dbReference type="RefSeq" id="WP_382368395.1">
    <property type="nucleotide sequence ID" value="NZ_JBHLWB010000001.1"/>
</dbReference>
<dbReference type="PANTHER" id="PTHR34986">
    <property type="entry name" value="EVOLVED BETA-GALACTOSIDASE SUBUNIT BETA"/>
    <property type="match status" value="1"/>
</dbReference>
<organism evidence="1 2">
    <name type="scientific">Gallibacterium trehalosifermentans</name>
    <dbReference type="NCBI Taxonomy" id="516935"/>
    <lineage>
        <taxon>Bacteria</taxon>
        <taxon>Pseudomonadati</taxon>
        <taxon>Pseudomonadota</taxon>
        <taxon>Gammaproteobacteria</taxon>
        <taxon>Pasteurellales</taxon>
        <taxon>Pasteurellaceae</taxon>
        <taxon>Gallibacterium</taxon>
    </lineage>
</organism>
<dbReference type="SUPFAM" id="SSF51197">
    <property type="entry name" value="Clavaminate synthase-like"/>
    <property type="match status" value="1"/>
</dbReference>
<sequence>MFIGDLTKQDYKLGLPAVIGEALDYLQTINLEELTLGRHDITEQIYMNVMEFDTSAAESKQAEIHRQYVDVQVLIRGTEAIQCSPVYPNLSLYTEYNEQDDYQLTPDIDAKSEIILQAKMFAVFLPYEPHKPGCLVGQQSHHIKKLVIKIPVSLL</sequence>
<evidence type="ECO:0000313" key="2">
    <source>
        <dbReference type="Proteomes" id="UP001589767"/>
    </source>
</evidence>
<proteinExistence type="predicted"/>
<gene>
    <name evidence="1" type="primary">nanQ</name>
    <name evidence="1" type="ORF">ACFFHK_01790</name>
</gene>